<dbReference type="EMBL" id="MCFH01000110">
    <property type="protein sequence ID" value="ORX39482.1"/>
    <property type="molecule type" value="Genomic_DNA"/>
</dbReference>
<dbReference type="PROSITE" id="PS51140">
    <property type="entry name" value="CUE"/>
    <property type="match status" value="1"/>
</dbReference>
<protein>
    <recommendedName>
        <fullName evidence="2">CUE domain-containing protein</fullName>
    </recommendedName>
</protein>
<organism evidence="3 4">
    <name type="scientific">Piromyces finnis</name>
    <dbReference type="NCBI Taxonomy" id="1754191"/>
    <lineage>
        <taxon>Eukaryota</taxon>
        <taxon>Fungi</taxon>
        <taxon>Fungi incertae sedis</taxon>
        <taxon>Chytridiomycota</taxon>
        <taxon>Chytridiomycota incertae sedis</taxon>
        <taxon>Neocallimastigomycetes</taxon>
        <taxon>Neocallimastigales</taxon>
        <taxon>Neocallimastigaceae</taxon>
        <taxon>Piromyces</taxon>
    </lineage>
</organism>
<keyword evidence="4" id="KW-1185">Reference proteome</keyword>
<name>A0A1Y1UNA6_9FUNG</name>
<dbReference type="CDD" id="cd14424">
    <property type="entry name" value="CUE_Cue1p_like"/>
    <property type="match status" value="1"/>
</dbReference>
<evidence type="ECO:0000313" key="3">
    <source>
        <dbReference type="EMBL" id="ORX39482.1"/>
    </source>
</evidence>
<accession>A0A1Y1UNA6</accession>
<dbReference type="OrthoDB" id="3824970at2759"/>
<feature type="transmembrane region" description="Helical" evidence="1">
    <location>
        <begin position="6"/>
        <end position="22"/>
    </location>
</feature>
<dbReference type="Pfam" id="PF02845">
    <property type="entry name" value="CUE"/>
    <property type="match status" value="1"/>
</dbReference>
<dbReference type="SMART" id="SM00546">
    <property type="entry name" value="CUE"/>
    <property type="match status" value="1"/>
</dbReference>
<dbReference type="STRING" id="1754191.A0A1Y1UNA6"/>
<evidence type="ECO:0000259" key="2">
    <source>
        <dbReference type="PROSITE" id="PS51140"/>
    </source>
</evidence>
<keyword evidence="1" id="KW-0472">Membrane</keyword>
<feature type="domain" description="CUE" evidence="2">
    <location>
        <begin position="40"/>
        <end position="82"/>
    </location>
</feature>
<dbReference type="GO" id="GO:0043130">
    <property type="term" value="F:ubiquitin binding"/>
    <property type="evidence" value="ECO:0007669"/>
    <property type="project" value="InterPro"/>
</dbReference>
<keyword evidence="1" id="KW-0812">Transmembrane</keyword>
<evidence type="ECO:0000256" key="1">
    <source>
        <dbReference type="SAM" id="Phobius"/>
    </source>
</evidence>
<reference evidence="3 4" key="1">
    <citation type="submission" date="2016-08" db="EMBL/GenBank/DDBJ databases">
        <title>Genomes of anaerobic fungi encode conserved fungal cellulosomes for biomass hydrolysis.</title>
        <authorList>
            <consortium name="DOE Joint Genome Institute"/>
            <person name="Haitjema C.H."/>
            <person name="Gilmore S.P."/>
            <person name="Henske J.K."/>
            <person name="Solomon K.V."/>
            <person name="De Groot R."/>
            <person name="Kuo A."/>
            <person name="Mondo S.J."/>
            <person name="Salamov A.A."/>
            <person name="Labutti K."/>
            <person name="Zhao Z."/>
            <person name="Chiniquy J."/>
            <person name="Barry K."/>
            <person name="Brewer H.M."/>
            <person name="Purvine S.O."/>
            <person name="Wright A.T."/>
            <person name="Boxma B."/>
            <person name="Van Alen T."/>
            <person name="Hackstein J.H."/>
            <person name="Baker S.E."/>
            <person name="Grigoriev I.V."/>
            <person name="O'Malley M.A."/>
        </authorList>
    </citation>
    <scope>NUCLEOTIDE SEQUENCE [LARGE SCALE GENOMIC DNA]</scope>
    <source>
        <strain evidence="4">finn</strain>
    </source>
</reference>
<sequence>MADAINIIIGLVIFFFIFKLLFGRSENGNEARNGRGRHLVNPEDVTTINSMFPQIPRSAIEADLARTGSVNSTCERILSGEIVIPPEPVAAASPFNDSNSKSPLLSKNTLKDVNLNNPIEEPEKIWKKTSEERQVDFSKRKLYMYQQARKRFLENKEKQKEADAADNE</sequence>
<keyword evidence="1" id="KW-1133">Transmembrane helix</keyword>
<dbReference type="Gene3D" id="1.10.8.10">
    <property type="entry name" value="DNA helicase RuvA subunit, C-terminal domain"/>
    <property type="match status" value="1"/>
</dbReference>
<reference evidence="3 4" key="2">
    <citation type="submission" date="2016-08" db="EMBL/GenBank/DDBJ databases">
        <title>Pervasive Adenine N6-methylation of Active Genes in Fungi.</title>
        <authorList>
            <consortium name="DOE Joint Genome Institute"/>
            <person name="Mondo S.J."/>
            <person name="Dannebaum R.O."/>
            <person name="Kuo R.C."/>
            <person name="Labutti K."/>
            <person name="Haridas S."/>
            <person name="Kuo A."/>
            <person name="Salamov A."/>
            <person name="Ahrendt S.R."/>
            <person name="Lipzen A."/>
            <person name="Sullivan W."/>
            <person name="Andreopoulos W.B."/>
            <person name="Clum A."/>
            <person name="Lindquist E."/>
            <person name="Daum C."/>
            <person name="Ramamoorthy G.K."/>
            <person name="Gryganskyi A."/>
            <person name="Culley D."/>
            <person name="Magnuson J.K."/>
            <person name="James T.Y."/>
            <person name="O'Malley M.A."/>
            <person name="Stajich J.E."/>
            <person name="Spatafora J.W."/>
            <person name="Visel A."/>
            <person name="Grigoriev I.V."/>
        </authorList>
    </citation>
    <scope>NUCLEOTIDE SEQUENCE [LARGE SCALE GENOMIC DNA]</scope>
    <source>
        <strain evidence="4">finn</strain>
    </source>
</reference>
<dbReference type="AlphaFoldDB" id="A0A1Y1UNA6"/>
<evidence type="ECO:0000313" key="4">
    <source>
        <dbReference type="Proteomes" id="UP000193719"/>
    </source>
</evidence>
<gene>
    <name evidence="3" type="ORF">BCR36DRAFT_364889</name>
</gene>
<comment type="caution">
    <text evidence="3">The sequence shown here is derived from an EMBL/GenBank/DDBJ whole genome shotgun (WGS) entry which is preliminary data.</text>
</comment>
<dbReference type="InterPro" id="IPR003892">
    <property type="entry name" value="CUE"/>
</dbReference>
<dbReference type="Proteomes" id="UP000193719">
    <property type="component" value="Unassembled WGS sequence"/>
</dbReference>
<proteinExistence type="predicted"/>